<dbReference type="OrthoDB" id="10333573at2759"/>
<sequence length="158" mass="17495">MPNLTFSLEGDSDVAIAFCTLSNQCNCSVCNKWIKCETHKIGDLDWTYGYIRLKPGATDSYRICNRHRMVACVKYFSSLKSMTIDDFNLIITSGLGNTHIAVISEDASDFGIVEIKNDAMKTAVSEDEDSDARPVPMANVVLYTAYELLSLLNNVFGS</sequence>
<proteinExistence type="predicted"/>
<evidence type="ECO:0000313" key="2">
    <source>
        <dbReference type="Proteomes" id="UP000193642"/>
    </source>
</evidence>
<evidence type="ECO:0000313" key="1">
    <source>
        <dbReference type="EMBL" id="ORY36665.1"/>
    </source>
</evidence>
<reference evidence="1 2" key="1">
    <citation type="submission" date="2016-07" db="EMBL/GenBank/DDBJ databases">
        <title>Pervasive Adenine N6-methylation of Active Genes in Fungi.</title>
        <authorList>
            <consortium name="DOE Joint Genome Institute"/>
            <person name="Mondo S.J."/>
            <person name="Dannebaum R.O."/>
            <person name="Kuo R.C."/>
            <person name="Labutti K."/>
            <person name="Haridas S."/>
            <person name="Kuo A."/>
            <person name="Salamov A."/>
            <person name="Ahrendt S.R."/>
            <person name="Lipzen A."/>
            <person name="Sullivan W."/>
            <person name="Andreopoulos W.B."/>
            <person name="Clum A."/>
            <person name="Lindquist E."/>
            <person name="Daum C."/>
            <person name="Ramamoorthy G.K."/>
            <person name="Gryganskyi A."/>
            <person name="Culley D."/>
            <person name="Magnuson J.K."/>
            <person name="James T.Y."/>
            <person name="O'Malley M.A."/>
            <person name="Stajich J.E."/>
            <person name="Spatafora J.W."/>
            <person name="Visel A."/>
            <person name="Grigoriev I.V."/>
        </authorList>
    </citation>
    <scope>NUCLEOTIDE SEQUENCE [LARGE SCALE GENOMIC DNA]</scope>
    <source>
        <strain evidence="1 2">JEL800</strain>
    </source>
</reference>
<keyword evidence="2" id="KW-1185">Reference proteome</keyword>
<dbReference type="Proteomes" id="UP000193642">
    <property type="component" value="Unassembled WGS sequence"/>
</dbReference>
<organism evidence="1 2">
    <name type="scientific">Rhizoclosmatium globosum</name>
    <dbReference type="NCBI Taxonomy" id="329046"/>
    <lineage>
        <taxon>Eukaryota</taxon>
        <taxon>Fungi</taxon>
        <taxon>Fungi incertae sedis</taxon>
        <taxon>Chytridiomycota</taxon>
        <taxon>Chytridiomycota incertae sedis</taxon>
        <taxon>Chytridiomycetes</taxon>
        <taxon>Chytridiales</taxon>
        <taxon>Chytriomycetaceae</taxon>
        <taxon>Rhizoclosmatium</taxon>
    </lineage>
</organism>
<comment type="caution">
    <text evidence="1">The sequence shown here is derived from an EMBL/GenBank/DDBJ whole genome shotgun (WGS) entry which is preliminary data.</text>
</comment>
<gene>
    <name evidence="1" type="ORF">BCR33DRAFT_855113</name>
</gene>
<protein>
    <submittedName>
        <fullName evidence="1">Uncharacterized protein</fullName>
    </submittedName>
</protein>
<dbReference type="AlphaFoldDB" id="A0A1Y2BR97"/>
<name>A0A1Y2BR97_9FUNG</name>
<accession>A0A1Y2BR97</accession>
<dbReference type="EMBL" id="MCGO01000054">
    <property type="protein sequence ID" value="ORY36665.1"/>
    <property type="molecule type" value="Genomic_DNA"/>
</dbReference>